<reference evidence="1" key="2">
    <citation type="submission" date="2022-06" db="UniProtKB">
        <authorList>
            <consortium name="EnsemblMetazoa"/>
        </authorList>
    </citation>
    <scope>IDENTIFICATION</scope>
    <source>
        <strain evidence="1">PS312</strain>
    </source>
</reference>
<protein>
    <submittedName>
        <fullName evidence="1">Uncharacterized protein</fullName>
    </submittedName>
</protein>
<proteinExistence type="predicted"/>
<reference evidence="2" key="1">
    <citation type="journal article" date="2008" name="Nat. Genet.">
        <title>The Pristionchus pacificus genome provides a unique perspective on nematode lifestyle and parasitism.</title>
        <authorList>
            <person name="Dieterich C."/>
            <person name="Clifton S.W."/>
            <person name="Schuster L.N."/>
            <person name="Chinwalla A."/>
            <person name="Delehaunty K."/>
            <person name="Dinkelacker I."/>
            <person name="Fulton L."/>
            <person name="Fulton R."/>
            <person name="Godfrey J."/>
            <person name="Minx P."/>
            <person name="Mitreva M."/>
            <person name="Roeseler W."/>
            <person name="Tian H."/>
            <person name="Witte H."/>
            <person name="Yang S.P."/>
            <person name="Wilson R.K."/>
            <person name="Sommer R.J."/>
        </authorList>
    </citation>
    <scope>NUCLEOTIDE SEQUENCE [LARGE SCALE GENOMIC DNA]</scope>
    <source>
        <strain evidence="2">PS312</strain>
    </source>
</reference>
<keyword evidence="2" id="KW-1185">Reference proteome</keyword>
<name>A0A2A6C911_PRIPA</name>
<accession>A0A2A6C911</accession>
<gene>
    <name evidence="1" type="primary">WBGene00273027</name>
</gene>
<organism evidence="1 2">
    <name type="scientific">Pristionchus pacificus</name>
    <name type="common">Parasitic nematode worm</name>
    <dbReference type="NCBI Taxonomy" id="54126"/>
    <lineage>
        <taxon>Eukaryota</taxon>
        <taxon>Metazoa</taxon>
        <taxon>Ecdysozoa</taxon>
        <taxon>Nematoda</taxon>
        <taxon>Chromadorea</taxon>
        <taxon>Rhabditida</taxon>
        <taxon>Rhabditina</taxon>
        <taxon>Diplogasteromorpha</taxon>
        <taxon>Diplogasteroidea</taxon>
        <taxon>Neodiplogasteridae</taxon>
        <taxon>Pristionchus</taxon>
    </lineage>
</organism>
<sequence length="118" mass="12898">MNTTLIILASLLAICAAQMTFSDGWEKRSGRANYGTQKATRSIYNTREMDENAEAAGAKGAQPVKKSEGNLAPIKNCMEEYMAGARALHAAMMILNERFQVCNTAMVNPFLPGTHEKI</sequence>
<dbReference type="Proteomes" id="UP000005239">
    <property type="component" value="Unassembled WGS sequence"/>
</dbReference>
<evidence type="ECO:0000313" key="2">
    <source>
        <dbReference type="Proteomes" id="UP000005239"/>
    </source>
</evidence>
<evidence type="ECO:0000313" key="1">
    <source>
        <dbReference type="EnsemblMetazoa" id="PPA34658.1"/>
    </source>
</evidence>
<dbReference type="EnsemblMetazoa" id="PPA34658.1">
    <property type="protein sequence ID" value="PPA34658.1"/>
    <property type="gene ID" value="WBGene00273027"/>
</dbReference>
<accession>A0A8R1YP63</accession>
<dbReference type="AlphaFoldDB" id="A0A2A6C911"/>